<gene>
    <name evidence="3" type="ORF">B0H15DRAFT_271130</name>
</gene>
<protein>
    <recommendedName>
        <fullName evidence="2">Ubiquitin-like domain-containing protein</fullName>
    </recommendedName>
</protein>
<keyword evidence="1" id="KW-0732">Signal</keyword>
<organism evidence="3 4">
    <name type="scientific">Mycena belliarum</name>
    <dbReference type="NCBI Taxonomy" id="1033014"/>
    <lineage>
        <taxon>Eukaryota</taxon>
        <taxon>Fungi</taxon>
        <taxon>Dikarya</taxon>
        <taxon>Basidiomycota</taxon>
        <taxon>Agaricomycotina</taxon>
        <taxon>Agaricomycetes</taxon>
        <taxon>Agaricomycetidae</taxon>
        <taxon>Agaricales</taxon>
        <taxon>Marasmiineae</taxon>
        <taxon>Mycenaceae</taxon>
        <taxon>Mycena</taxon>
    </lineage>
</organism>
<evidence type="ECO:0000259" key="2">
    <source>
        <dbReference type="Pfam" id="PF22893"/>
    </source>
</evidence>
<feature type="signal peptide" evidence="1">
    <location>
        <begin position="1"/>
        <end position="19"/>
    </location>
</feature>
<dbReference type="Pfam" id="PF22893">
    <property type="entry name" value="ULD_2"/>
    <property type="match status" value="1"/>
</dbReference>
<dbReference type="AlphaFoldDB" id="A0AAD6XRF7"/>
<dbReference type="InterPro" id="IPR054464">
    <property type="entry name" value="ULD_fung"/>
</dbReference>
<evidence type="ECO:0000256" key="1">
    <source>
        <dbReference type="SAM" id="SignalP"/>
    </source>
</evidence>
<sequence>MAALLSFGDILALANLAWTIAKILRESTGSSTEYQDLVAELESLGTALQSLDQIVSGPAPIKLQYSVENAVKFSLSKCQILMAGFLKKVEGYQHCLKKGGSGNAVRDSWRKIGWGLFKKDEIKMLKMQLMDQKTTINMLLALSHCTALERVETAARHQQITLTAMQCSMQQLPRALGHTWEGGNAHQVVWFIDAVGNKLPIPIELCITRATFDALLRVYFKDRAGSRYIEQEHYELAEERGGEVVGIRHWEGHIKPGITITTRMIYVQWESDAAPEGEVCPSCRRTIISAQDAAGFTCSFCGTSVRNYAHLQDTFPVRTALTYQNDPGPGAIENPAPDEPFIRRFLVRKAGARSAYAPGQRVSYWDSLGNVLYAVVKRFGLMVQEGTTVYNVRRESDGAQICLPSTILRPV</sequence>
<dbReference type="PANTHER" id="PTHR38886">
    <property type="entry name" value="SESA DOMAIN-CONTAINING PROTEIN"/>
    <property type="match status" value="1"/>
</dbReference>
<dbReference type="Proteomes" id="UP001222325">
    <property type="component" value="Unassembled WGS sequence"/>
</dbReference>
<feature type="chain" id="PRO_5042092189" description="Ubiquitin-like domain-containing protein" evidence="1">
    <location>
        <begin position="20"/>
        <end position="411"/>
    </location>
</feature>
<feature type="domain" description="Ubiquitin-like" evidence="2">
    <location>
        <begin position="187"/>
        <end position="265"/>
    </location>
</feature>
<evidence type="ECO:0000313" key="3">
    <source>
        <dbReference type="EMBL" id="KAJ7089767.1"/>
    </source>
</evidence>
<dbReference type="EMBL" id="JARJCN010000023">
    <property type="protein sequence ID" value="KAJ7089767.1"/>
    <property type="molecule type" value="Genomic_DNA"/>
</dbReference>
<reference evidence="3" key="1">
    <citation type="submission" date="2023-03" db="EMBL/GenBank/DDBJ databases">
        <title>Massive genome expansion in bonnet fungi (Mycena s.s.) driven by repeated elements and novel gene families across ecological guilds.</title>
        <authorList>
            <consortium name="Lawrence Berkeley National Laboratory"/>
            <person name="Harder C.B."/>
            <person name="Miyauchi S."/>
            <person name="Viragh M."/>
            <person name="Kuo A."/>
            <person name="Thoen E."/>
            <person name="Andreopoulos B."/>
            <person name="Lu D."/>
            <person name="Skrede I."/>
            <person name="Drula E."/>
            <person name="Henrissat B."/>
            <person name="Morin E."/>
            <person name="Kohler A."/>
            <person name="Barry K."/>
            <person name="LaButti K."/>
            <person name="Morin E."/>
            <person name="Salamov A."/>
            <person name="Lipzen A."/>
            <person name="Mereny Z."/>
            <person name="Hegedus B."/>
            <person name="Baldrian P."/>
            <person name="Stursova M."/>
            <person name="Weitz H."/>
            <person name="Taylor A."/>
            <person name="Grigoriev I.V."/>
            <person name="Nagy L.G."/>
            <person name="Martin F."/>
            <person name="Kauserud H."/>
        </authorList>
    </citation>
    <scope>NUCLEOTIDE SEQUENCE</scope>
    <source>
        <strain evidence="3">CBHHK173m</strain>
    </source>
</reference>
<proteinExistence type="predicted"/>
<comment type="caution">
    <text evidence="3">The sequence shown here is derived from an EMBL/GenBank/DDBJ whole genome shotgun (WGS) entry which is preliminary data.</text>
</comment>
<accession>A0AAD6XRF7</accession>
<name>A0AAD6XRF7_9AGAR</name>
<keyword evidence="4" id="KW-1185">Reference proteome</keyword>
<dbReference type="PANTHER" id="PTHR38886:SF1">
    <property type="entry name" value="NACHT-NTPASE AND P-LOOP NTPASES N-TERMINAL DOMAIN-CONTAINING PROTEIN"/>
    <property type="match status" value="1"/>
</dbReference>
<evidence type="ECO:0000313" key="4">
    <source>
        <dbReference type="Proteomes" id="UP001222325"/>
    </source>
</evidence>